<keyword evidence="2" id="KW-1185">Reference proteome</keyword>
<comment type="caution">
    <text evidence="1">The sequence shown here is derived from an EMBL/GenBank/DDBJ whole genome shotgun (WGS) entry which is preliminary data.</text>
</comment>
<reference evidence="1" key="1">
    <citation type="journal article" date="2022" name="bioRxiv">
        <title>Sequencing and chromosome-scale assembly of the giantPleurodeles waltlgenome.</title>
        <authorList>
            <person name="Brown T."/>
            <person name="Elewa A."/>
            <person name="Iarovenko S."/>
            <person name="Subramanian E."/>
            <person name="Araus A.J."/>
            <person name="Petzold A."/>
            <person name="Susuki M."/>
            <person name="Suzuki K.-i.T."/>
            <person name="Hayashi T."/>
            <person name="Toyoda A."/>
            <person name="Oliveira C."/>
            <person name="Osipova E."/>
            <person name="Leigh N.D."/>
            <person name="Simon A."/>
            <person name="Yun M.H."/>
        </authorList>
    </citation>
    <scope>NUCLEOTIDE SEQUENCE</scope>
    <source>
        <strain evidence="1">20211129_DDA</strain>
        <tissue evidence="1">Liver</tissue>
    </source>
</reference>
<dbReference type="Proteomes" id="UP001066276">
    <property type="component" value="Chromosome 12"/>
</dbReference>
<name>A0AAV7L0F7_PLEWA</name>
<accession>A0AAV7L0F7</accession>
<dbReference type="AlphaFoldDB" id="A0AAV7L0F7"/>
<evidence type="ECO:0000313" key="1">
    <source>
        <dbReference type="EMBL" id="KAJ1085186.1"/>
    </source>
</evidence>
<dbReference type="EMBL" id="JANPWB010000016">
    <property type="protein sequence ID" value="KAJ1085186.1"/>
    <property type="molecule type" value="Genomic_DNA"/>
</dbReference>
<sequence>MYYRDKAAGYLAAGDRTCTTETKLQNPWQQVTEHVEHLTAGDITCTTETKLQNTWLRVTEQAAGHVMYYRDTAAGYLAAGDRTLYYRDKVAKYLAEGDRTEYYRDKAAEHVTAAAIRSEQGKCTERCGTILYVVPQSKLEKGVNKVSGDRAAVYRNRLILG</sequence>
<proteinExistence type="predicted"/>
<organism evidence="1 2">
    <name type="scientific">Pleurodeles waltl</name>
    <name type="common">Iberian ribbed newt</name>
    <dbReference type="NCBI Taxonomy" id="8319"/>
    <lineage>
        <taxon>Eukaryota</taxon>
        <taxon>Metazoa</taxon>
        <taxon>Chordata</taxon>
        <taxon>Craniata</taxon>
        <taxon>Vertebrata</taxon>
        <taxon>Euteleostomi</taxon>
        <taxon>Amphibia</taxon>
        <taxon>Batrachia</taxon>
        <taxon>Caudata</taxon>
        <taxon>Salamandroidea</taxon>
        <taxon>Salamandridae</taxon>
        <taxon>Pleurodelinae</taxon>
        <taxon>Pleurodeles</taxon>
    </lineage>
</organism>
<protein>
    <submittedName>
        <fullName evidence="1">Uncharacterized protein</fullName>
    </submittedName>
</protein>
<evidence type="ECO:0000313" key="2">
    <source>
        <dbReference type="Proteomes" id="UP001066276"/>
    </source>
</evidence>
<gene>
    <name evidence="1" type="ORF">NDU88_005319</name>
</gene>